<dbReference type="AlphaFoldDB" id="A0AAW1S9K8"/>
<protein>
    <recommendedName>
        <fullName evidence="3">ubiquitinyl hydrolase 1</fullName>
        <ecNumber evidence="3">3.4.19.12</ecNumber>
    </recommendedName>
</protein>
<sequence length="324" mass="33830">MEESLLYHEKQVAALCGVHCLNTLLQGPYFSEIDLAQIAQELDAAEQSFMMEGGTEAEDYLKYIAEGSGNVAADGMFSSQVLSKALDTDGPGVWISPAQARAATKDAADARKQGYVKAALDGAMSQASKKGKIVQLQSRHAAGQQQSGAGPSSMDMDMSETDMDLARALAASLAGANAEAAASAGLTSHHTPEAEAGGEWEEEDPELASALAASLAASSSAPDASAKRASADVAVVTPPEPDAAPGVLELMLRLPDGTRLQRRFLSSATIGALASFLANDHSLDMAQHRICTSFPFKKVLAAVQQSLADAGLNNREVLVVEKKR</sequence>
<feature type="active site" evidence="11">
    <location>
        <position position="16"/>
    </location>
</feature>
<evidence type="ECO:0000256" key="10">
    <source>
        <dbReference type="ARBA" id="ARBA00023242"/>
    </source>
</evidence>
<evidence type="ECO:0000259" key="13">
    <source>
        <dbReference type="PROSITE" id="PS50033"/>
    </source>
</evidence>
<evidence type="ECO:0000256" key="9">
    <source>
        <dbReference type="ARBA" id="ARBA00023163"/>
    </source>
</evidence>
<dbReference type="PROSITE" id="PS50033">
    <property type="entry name" value="UBX"/>
    <property type="match status" value="1"/>
</dbReference>
<feature type="domain" description="Josephin" evidence="14">
    <location>
        <begin position="3"/>
        <end position="204"/>
    </location>
</feature>
<reference evidence="15 16" key="1">
    <citation type="journal article" date="2024" name="Nat. Commun.">
        <title>Phylogenomics reveals the evolutionary origins of lichenization in chlorophyte algae.</title>
        <authorList>
            <person name="Puginier C."/>
            <person name="Libourel C."/>
            <person name="Otte J."/>
            <person name="Skaloud P."/>
            <person name="Haon M."/>
            <person name="Grisel S."/>
            <person name="Petersen M."/>
            <person name="Berrin J.G."/>
            <person name="Delaux P.M."/>
            <person name="Dal Grande F."/>
            <person name="Keller J."/>
        </authorList>
    </citation>
    <scope>NUCLEOTIDE SEQUENCE [LARGE SCALE GENOMIC DNA]</scope>
    <source>
        <strain evidence="15 16">SAG 2523</strain>
    </source>
</reference>
<feature type="region of interest" description="Disordered" evidence="12">
    <location>
        <begin position="130"/>
        <end position="158"/>
    </location>
</feature>
<dbReference type="PANTHER" id="PTHR14159:SF0">
    <property type="entry name" value="ATAXIN-3-RELATED"/>
    <property type="match status" value="1"/>
</dbReference>
<dbReference type="GO" id="GO:0006508">
    <property type="term" value="P:proteolysis"/>
    <property type="evidence" value="ECO:0007669"/>
    <property type="project" value="UniProtKB-KW"/>
</dbReference>
<evidence type="ECO:0000313" key="16">
    <source>
        <dbReference type="Proteomes" id="UP001485043"/>
    </source>
</evidence>
<keyword evidence="8" id="KW-0805">Transcription regulation</keyword>
<evidence type="ECO:0000256" key="4">
    <source>
        <dbReference type="ARBA" id="ARBA00022670"/>
    </source>
</evidence>
<dbReference type="SMART" id="SM00166">
    <property type="entry name" value="UBX"/>
    <property type="match status" value="1"/>
</dbReference>
<keyword evidence="4" id="KW-0645">Protease</keyword>
<dbReference type="GO" id="GO:0004843">
    <property type="term" value="F:cysteine-type deubiquitinase activity"/>
    <property type="evidence" value="ECO:0007669"/>
    <property type="project" value="UniProtKB-EC"/>
</dbReference>
<organism evidence="15 16">
    <name type="scientific">Apatococcus fuscideae</name>
    <dbReference type="NCBI Taxonomy" id="2026836"/>
    <lineage>
        <taxon>Eukaryota</taxon>
        <taxon>Viridiplantae</taxon>
        <taxon>Chlorophyta</taxon>
        <taxon>core chlorophytes</taxon>
        <taxon>Trebouxiophyceae</taxon>
        <taxon>Chlorellales</taxon>
        <taxon>Chlorellaceae</taxon>
        <taxon>Apatococcus</taxon>
    </lineage>
</organism>
<keyword evidence="6 11" id="KW-0378">Hydrolase</keyword>
<dbReference type="Pfam" id="PF02099">
    <property type="entry name" value="Josephin"/>
    <property type="match status" value="1"/>
</dbReference>
<dbReference type="Gene3D" id="3.10.20.90">
    <property type="entry name" value="Phosphatidylinositol 3-kinase Catalytic Subunit, Chain A, domain 1"/>
    <property type="match status" value="1"/>
</dbReference>
<feature type="active site" evidence="11">
    <location>
        <position position="155"/>
    </location>
</feature>
<keyword evidence="16" id="KW-1185">Reference proteome</keyword>
<accession>A0AAW1S9K8</accession>
<proteinExistence type="predicted"/>
<keyword evidence="10" id="KW-0539">Nucleus</keyword>
<dbReference type="PROSITE" id="PS50957">
    <property type="entry name" value="JOSEPHIN"/>
    <property type="match status" value="1"/>
</dbReference>
<gene>
    <name evidence="15" type="ORF">WJX84_005359</name>
</gene>
<evidence type="ECO:0000256" key="7">
    <source>
        <dbReference type="ARBA" id="ARBA00022807"/>
    </source>
</evidence>
<feature type="region of interest" description="Disordered" evidence="12">
    <location>
        <begin position="182"/>
        <end position="214"/>
    </location>
</feature>
<evidence type="ECO:0000256" key="8">
    <source>
        <dbReference type="ARBA" id="ARBA00023015"/>
    </source>
</evidence>
<dbReference type="PANTHER" id="PTHR14159">
    <property type="entry name" value="ATAXIN-3-RELATED"/>
    <property type="match status" value="1"/>
</dbReference>
<feature type="domain" description="UBX" evidence="13">
    <location>
        <begin position="243"/>
        <end position="320"/>
    </location>
</feature>
<evidence type="ECO:0000256" key="2">
    <source>
        <dbReference type="ARBA" id="ARBA00004123"/>
    </source>
</evidence>
<dbReference type="InterPro" id="IPR033865">
    <property type="entry name" value="Ataxin-3"/>
</dbReference>
<keyword evidence="9" id="KW-0804">Transcription</keyword>
<evidence type="ECO:0000256" key="11">
    <source>
        <dbReference type="PROSITE-ProRule" id="PRU00331"/>
    </source>
</evidence>
<evidence type="ECO:0000256" key="12">
    <source>
        <dbReference type="SAM" id="MobiDB-lite"/>
    </source>
</evidence>
<evidence type="ECO:0000313" key="15">
    <source>
        <dbReference type="EMBL" id="KAK9842118.1"/>
    </source>
</evidence>
<dbReference type="CDD" id="cd01767">
    <property type="entry name" value="UBX"/>
    <property type="match status" value="1"/>
</dbReference>
<dbReference type="EC" id="3.4.19.12" evidence="3"/>
<dbReference type="Pfam" id="PF00789">
    <property type="entry name" value="UBX"/>
    <property type="match status" value="1"/>
</dbReference>
<name>A0AAW1S9K8_9CHLO</name>
<evidence type="ECO:0000259" key="14">
    <source>
        <dbReference type="PROSITE" id="PS50957"/>
    </source>
</evidence>
<evidence type="ECO:0000256" key="3">
    <source>
        <dbReference type="ARBA" id="ARBA00012759"/>
    </source>
</evidence>
<dbReference type="SMART" id="SM01246">
    <property type="entry name" value="Josephin"/>
    <property type="match status" value="1"/>
</dbReference>
<evidence type="ECO:0000256" key="1">
    <source>
        <dbReference type="ARBA" id="ARBA00000707"/>
    </source>
</evidence>
<dbReference type="InterPro" id="IPR006155">
    <property type="entry name" value="Josephin"/>
</dbReference>
<comment type="caution">
    <text evidence="15">The sequence shown here is derived from an EMBL/GenBank/DDBJ whole genome shotgun (WGS) entry which is preliminary data.</text>
</comment>
<dbReference type="InterPro" id="IPR001012">
    <property type="entry name" value="UBX_dom"/>
</dbReference>
<feature type="compositionally biased region" description="Polar residues" evidence="12">
    <location>
        <begin position="135"/>
        <end position="150"/>
    </location>
</feature>
<comment type="subcellular location">
    <subcellularLocation>
        <location evidence="2">Nucleus</location>
    </subcellularLocation>
</comment>
<dbReference type="GO" id="GO:0005634">
    <property type="term" value="C:nucleus"/>
    <property type="evidence" value="ECO:0007669"/>
    <property type="project" value="UniProtKB-SubCell"/>
</dbReference>
<dbReference type="InterPro" id="IPR029071">
    <property type="entry name" value="Ubiquitin-like_domsf"/>
</dbReference>
<keyword evidence="5" id="KW-0833">Ubl conjugation pathway</keyword>
<evidence type="ECO:0000256" key="5">
    <source>
        <dbReference type="ARBA" id="ARBA00022786"/>
    </source>
</evidence>
<keyword evidence="7" id="KW-0788">Thiol protease</keyword>
<feature type="active site" evidence="11">
    <location>
        <position position="140"/>
    </location>
</feature>
<dbReference type="Gene3D" id="6.10.140.100">
    <property type="match status" value="1"/>
</dbReference>
<evidence type="ECO:0000256" key="6">
    <source>
        <dbReference type="ARBA" id="ARBA00022801"/>
    </source>
</evidence>
<dbReference type="Gene3D" id="1.10.287.10">
    <property type="entry name" value="S15/NS1, RNA-binding"/>
    <property type="match status" value="1"/>
</dbReference>
<dbReference type="PRINTS" id="PR01233">
    <property type="entry name" value="JOSEPHIN"/>
</dbReference>
<comment type="catalytic activity">
    <reaction evidence="1">
        <text>Thiol-dependent hydrolysis of ester, thioester, amide, peptide and isopeptide bonds formed by the C-terminal Gly of ubiquitin (a 76-residue protein attached to proteins as an intracellular targeting signal).</text>
        <dbReference type="EC" id="3.4.19.12"/>
    </reaction>
</comment>
<dbReference type="GO" id="GO:0016579">
    <property type="term" value="P:protein deubiquitination"/>
    <property type="evidence" value="ECO:0007669"/>
    <property type="project" value="InterPro"/>
</dbReference>
<dbReference type="Proteomes" id="UP001485043">
    <property type="component" value="Unassembled WGS sequence"/>
</dbReference>
<dbReference type="SUPFAM" id="SSF54236">
    <property type="entry name" value="Ubiquitin-like"/>
    <property type="match status" value="1"/>
</dbReference>
<feature type="compositionally biased region" description="Acidic residues" evidence="12">
    <location>
        <begin position="196"/>
        <end position="206"/>
    </location>
</feature>
<dbReference type="EMBL" id="JALJOV010001744">
    <property type="protein sequence ID" value="KAK9842118.1"/>
    <property type="molecule type" value="Genomic_DNA"/>
</dbReference>